<comment type="caution">
    <text evidence="1">The sequence shown here is derived from an EMBL/GenBank/DDBJ whole genome shotgun (WGS) entry which is preliminary data.</text>
</comment>
<dbReference type="RefSeq" id="WP_007861254.1">
    <property type="nucleotide sequence ID" value="NZ_KQ235877.1"/>
</dbReference>
<organism evidence="1 2">
    <name type="scientific">[Clostridium] citroniae WAL-19142</name>
    <dbReference type="NCBI Taxonomy" id="742734"/>
    <lineage>
        <taxon>Bacteria</taxon>
        <taxon>Bacillati</taxon>
        <taxon>Bacillota</taxon>
        <taxon>Clostridia</taxon>
        <taxon>Lachnospirales</taxon>
        <taxon>Lachnospiraceae</taxon>
        <taxon>Enterocloster</taxon>
    </lineage>
</organism>
<dbReference type="PATRIC" id="fig|742734.4.peg.1973"/>
<evidence type="ECO:0000313" key="1">
    <source>
        <dbReference type="EMBL" id="KMW20996.1"/>
    </source>
</evidence>
<name>A0A0J9C9H5_9FIRM</name>
<sequence length="103" mass="11985">MNVFGMEFKSREEREREEQEYLYRIFPGGNEQKDRVEKELTSRLPGLDGKGLMLYYILLRDAMTGRDGMCFEDAAARISKKQRILKATPEMLSVVRAVMDENS</sequence>
<dbReference type="Proteomes" id="UP000037392">
    <property type="component" value="Unassembled WGS sequence"/>
</dbReference>
<dbReference type="AlphaFoldDB" id="A0A0J9C9H5"/>
<dbReference type="OrthoDB" id="2061020at2"/>
<evidence type="ECO:0000313" key="2">
    <source>
        <dbReference type="Proteomes" id="UP000037392"/>
    </source>
</evidence>
<gene>
    <name evidence="1" type="ORF">HMPREF9470_01840</name>
</gene>
<protein>
    <submittedName>
        <fullName evidence="1">Uncharacterized protein</fullName>
    </submittedName>
</protein>
<proteinExistence type="predicted"/>
<dbReference type="GeneID" id="93164449"/>
<accession>A0A0J9C9H5</accession>
<dbReference type="EMBL" id="ADLK01000017">
    <property type="protein sequence ID" value="KMW20996.1"/>
    <property type="molecule type" value="Genomic_DNA"/>
</dbReference>
<reference evidence="1 2" key="1">
    <citation type="submission" date="2011-04" db="EMBL/GenBank/DDBJ databases">
        <title>The Genome Sequence of Clostridium citroniae WAL-19142.</title>
        <authorList>
            <consortium name="The Broad Institute Genome Sequencing Platform"/>
            <person name="Earl A."/>
            <person name="Ward D."/>
            <person name="Feldgarden M."/>
            <person name="Gevers D."/>
            <person name="Warren Y.A."/>
            <person name="Tyrrell K.L."/>
            <person name="Citron D.M."/>
            <person name="Goldstein E.J."/>
            <person name="Daigneault M."/>
            <person name="Allen-Vercoe E."/>
            <person name="Young S.K."/>
            <person name="Zeng Q."/>
            <person name="Gargeya S."/>
            <person name="Fitzgerald M."/>
            <person name="Haas B."/>
            <person name="Abouelleil A."/>
            <person name="Alvarado L."/>
            <person name="Arachchi H.M."/>
            <person name="Berlin A."/>
            <person name="Brown A."/>
            <person name="Chapman S.B."/>
            <person name="Chen Z."/>
            <person name="Dunbar C."/>
            <person name="Freedman E."/>
            <person name="Gearin G."/>
            <person name="Gellesch M."/>
            <person name="Goldberg J."/>
            <person name="Griggs A."/>
            <person name="Gujja S."/>
            <person name="Heilman E.R."/>
            <person name="Heiman D."/>
            <person name="Howarth C."/>
            <person name="Larson L."/>
            <person name="Lui A."/>
            <person name="MacDonald P.J."/>
            <person name="Mehta T."/>
            <person name="Montmayeur A."/>
            <person name="Murphy C."/>
            <person name="Neiman D."/>
            <person name="Pearson M."/>
            <person name="Priest M."/>
            <person name="Roberts A."/>
            <person name="Saif S."/>
            <person name="Shea T."/>
            <person name="Shenoy N."/>
            <person name="Sisk P."/>
            <person name="Stolte C."/>
            <person name="Sykes S."/>
            <person name="White J."/>
            <person name="Yandava C."/>
            <person name="Wortman J."/>
            <person name="Nusbaum C."/>
            <person name="Birren B."/>
        </authorList>
    </citation>
    <scope>NUCLEOTIDE SEQUENCE [LARGE SCALE GENOMIC DNA]</scope>
    <source>
        <strain evidence="1 2">WAL-19142</strain>
    </source>
</reference>